<protein>
    <submittedName>
        <fullName evidence="2">Uncharacterized protein</fullName>
    </submittedName>
</protein>
<sequence>MLKYAHLYRSEILLQASLSVNSKRRTTTMLRTTTQQPPTLLPFHLSLGSRNKPYLVLPTTPRGWAPLREAYDPSHLPTLPPLLPHFQDMIRQDHPELMTLARKGDAIVLKAIRRAIQRATSGVWRPGGAWENKVESILKSNNVFAYLAISLGIVTHHSANHLRLKRSADLFEAYLGAYEKQFNQSSASGVQMTPVQLTVFLDQLFKERVWRILRPALPITPTTSFRKALPLFPTATITGGGPPCPRTLLDIIAFSPLSGNRLPLTPLQSQNNALIDPSPLTNSVSLVGGVKGGTSASEKSRKRKDSKKRGSRTLPEDRQNQQQRVETPLLRRIVRKRFDVCTAAKAAARDFTKDPIDVTPAAANVPATCNPVRASIQLQAGPVKVKDTIVTPISEISAVVSATNKPLTPKGRFSTAPETKLKGAAILDKVSPSLPREVEKIAIPIASGILGPLPKLLAKSELLVKEKAEVEQLWSRENGRLRARK</sequence>
<feature type="region of interest" description="Disordered" evidence="1">
    <location>
        <begin position="286"/>
        <end position="328"/>
    </location>
</feature>
<evidence type="ECO:0000256" key="1">
    <source>
        <dbReference type="SAM" id="MobiDB-lite"/>
    </source>
</evidence>
<gene>
    <name evidence="2" type="ORF">BD324DRAFT_678461</name>
</gene>
<evidence type="ECO:0000313" key="3">
    <source>
        <dbReference type="Proteomes" id="UP000193218"/>
    </source>
</evidence>
<organism evidence="2 3">
    <name type="scientific">Kockovaella imperatae</name>
    <dbReference type="NCBI Taxonomy" id="4999"/>
    <lineage>
        <taxon>Eukaryota</taxon>
        <taxon>Fungi</taxon>
        <taxon>Dikarya</taxon>
        <taxon>Basidiomycota</taxon>
        <taxon>Agaricomycotina</taxon>
        <taxon>Tremellomycetes</taxon>
        <taxon>Tremellales</taxon>
        <taxon>Cuniculitremaceae</taxon>
        <taxon>Kockovaella</taxon>
    </lineage>
</organism>
<dbReference type="Proteomes" id="UP000193218">
    <property type="component" value="Unassembled WGS sequence"/>
</dbReference>
<proteinExistence type="predicted"/>
<keyword evidence="3" id="KW-1185">Reference proteome</keyword>
<name>A0A1Y1UTX1_9TREE</name>
<dbReference type="AlphaFoldDB" id="A0A1Y1UTX1"/>
<dbReference type="EMBL" id="NBSH01000001">
    <property type="protein sequence ID" value="ORX41067.1"/>
    <property type="molecule type" value="Genomic_DNA"/>
</dbReference>
<comment type="caution">
    <text evidence="2">The sequence shown here is derived from an EMBL/GenBank/DDBJ whole genome shotgun (WGS) entry which is preliminary data.</text>
</comment>
<dbReference type="RefSeq" id="XP_021874746.1">
    <property type="nucleotide sequence ID" value="XM_022018993.1"/>
</dbReference>
<dbReference type="InParanoid" id="A0A1Y1UTX1"/>
<evidence type="ECO:0000313" key="2">
    <source>
        <dbReference type="EMBL" id="ORX41067.1"/>
    </source>
</evidence>
<feature type="compositionally biased region" description="Basic residues" evidence="1">
    <location>
        <begin position="300"/>
        <end position="311"/>
    </location>
</feature>
<reference evidence="2 3" key="1">
    <citation type="submission" date="2017-03" db="EMBL/GenBank/DDBJ databases">
        <title>Widespread Adenine N6-methylation of Active Genes in Fungi.</title>
        <authorList>
            <consortium name="DOE Joint Genome Institute"/>
            <person name="Mondo S.J."/>
            <person name="Dannebaum R.O."/>
            <person name="Kuo R.C."/>
            <person name="Louie K.B."/>
            <person name="Bewick A.J."/>
            <person name="Labutti K."/>
            <person name="Haridas S."/>
            <person name="Kuo A."/>
            <person name="Salamov A."/>
            <person name="Ahrendt S.R."/>
            <person name="Lau R."/>
            <person name="Bowen B.P."/>
            <person name="Lipzen A."/>
            <person name="Sullivan W."/>
            <person name="Andreopoulos W.B."/>
            <person name="Clum A."/>
            <person name="Lindquist E."/>
            <person name="Daum C."/>
            <person name="Northen T.R."/>
            <person name="Ramamoorthy G."/>
            <person name="Schmitz R.J."/>
            <person name="Gryganskyi A."/>
            <person name="Culley D."/>
            <person name="Magnuson J."/>
            <person name="James T.Y."/>
            <person name="O'Malley M.A."/>
            <person name="Stajich J.E."/>
            <person name="Spatafora J.W."/>
            <person name="Visel A."/>
            <person name="Grigoriev I.V."/>
        </authorList>
    </citation>
    <scope>NUCLEOTIDE SEQUENCE [LARGE SCALE GENOMIC DNA]</scope>
    <source>
        <strain evidence="2 3">NRRL Y-17943</strain>
    </source>
</reference>
<dbReference type="GeneID" id="33560802"/>
<accession>A0A1Y1UTX1</accession>